<organism evidence="9 10">
    <name type="scientific">Nocardioides agariphilus</name>
    <dbReference type="NCBI Taxonomy" id="433664"/>
    <lineage>
        <taxon>Bacteria</taxon>
        <taxon>Bacillati</taxon>
        <taxon>Actinomycetota</taxon>
        <taxon>Actinomycetes</taxon>
        <taxon>Propionibacteriales</taxon>
        <taxon>Nocardioidaceae</taxon>
        <taxon>Nocardioides</taxon>
    </lineage>
</organism>
<feature type="transmembrane region" description="Helical" evidence="8">
    <location>
        <begin position="94"/>
        <end position="112"/>
    </location>
</feature>
<evidence type="ECO:0000256" key="5">
    <source>
        <dbReference type="ARBA" id="ARBA00022692"/>
    </source>
</evidence>
<dbReference type="GO" id="GO:0022857">
    <property type="term" value="F:transmembrane transporter activity"/>
    <property type="evidence" value="ECO:0007669"/>
    <property type="project" value="InterPro"/>
</dbReference>
<sequence length="150" mass="15391">MMLPDTFATVGNVKAMINSQAIILLLALALTLPLRSGDFDLSIAGLMTACGALAAQLTVDGRGLAAALLAVVALSLGVGFINGLLIVKVGIDSFIATLGMSTALVGVAYAITNSSIIPNIPPEVLALARTDLIGFPSVVWFGWVLVVALW</sequence>
<evidence type="ECO:0000256" key="3">
    <source>
        <dbReference type="ARBA" id="ARBA00022475"/>
    </source>
</evidence>
<dbReference type="Pfam" id="PF02653">
    <property type="entry name" value="BPD_transp_2"/>
    <property type="match status" value="1"/>
</dbReference>
<feature type="transmembrane region" description="Helical" evidence="8">
    <location>
        <begin position="41"/>
        <end position="59"/>
    </location>
</feature>
<name>A0A930VSB6_9ACTN</name>
<dbReference type="InterPro" id="IPR001851">
    <property type="entry name" value="ABC_transp_permease"/>
</dbReference>
<evidence type="ECO:0000313" key="10">
    <source>
        <dbReference type="Proteomes" id="UP000660668"/>
    </source>
</evidence>
<feature type="transmembrane region" description="Helical" evidence="8">
    <location>
        <begin position="132"/>
        <end position="149"/>
    </location>
</feature>
<comment type="subcellular location">
    <subcellularLocation>
        <location evidence="1">Cell membrane</location>
        <topology evidence="1">Multi-pass membrane protein</topology>
    </subcellularLocation>
</comment>
<evidence type="ECO:0000256" key="6">
    <source>
        <dbReference type="ARBA" id="ARBA00022989"/>
    </source>
</evidence>
<keyword evidence="5 8" id="KW-0812">Transmembrane</keyword>
<evidence type="ECO:0000313" key="9">
    <source>
        <dbReference type="EMBL" id="MBF4769762.1"/>
    </source>
</evidence>
<keyword evidence="7 8" id="KW-0472">Membrane</keyword>
<evidence type="ECO:0008006" key="11">
    <source>
        <dbReference type="Google" id="ProtNLM"/>
    </source>
</evidence>
<accession>A0A930VSB6</accession>
<keyword evidence="3" id="KW-1003">Cell membrane</keyword>
<keyword evidence="10" id="KW-1185">Reference proteome</keyword>
<protein>
    <recommendedName>
        <fullName evidence="11">ABC transporter permease</fullName>
    </recommendedName>
</protein>
<feature type="transmembrane region" description="Helical" evidence="8">
    <location>
        <begin position="15"/>
        <end position="34"/>
    </location>
</feature>
<comment type="caution">
    <text evidence="9">The sequence shown here is derived from an EMBL/GenBank/DDBJ whole genome shotgun (WGS) entry which is preliminary data.</text>
</comment>
<proteinExistence type="predicted"/>
<dbReference type="Proteomes" id="UP000660668">
    <property type="component" value="Unassembled WGS sequence"/>
</dbReference>
<keyword evidence="2" id="KW-0813">Transport</keyword>
<feature type="transmembrane region" description="Helical" evidence="8">
    <location>
        <begin position="65"/>
        <end position="87"/>
    </location>
</feature>
<gene>
    <name evidence="9" type="ORF">ISU10_18485</name>
</gene>
<dbReference type="EMBL" id="JADKPO010000031">
    <property type="protein sequence ID" value="MBF4769762.1"/>
    <property type="molecule type" value="Genomic_DNA"/>
</dbReference>
<dbReference type="PANTHER" id="PTHR32196">
    <property type="entry name" value="ABC TRANSPORTER PERMEASE PROTEIN YPHD-RELATED-RELATED"/>
    <property type="match status" value="1"/>
</dbReference>
<dbReference type="GO" id="GO:0005886">
    <property type="term" value="C:plasma membrane"/>
    <property type="evidence" value="ECO:0007669"/>
    <property type="project" value="UniProtKB-SubCell"/>
</dbReference>
<evidence type="ECO:0000256" key="4">
    <source>
        <dbReference type="ARBA" id="ARBA00022519"/>
    </source>
</evidence>
<dbReference type="PANTHER" id="PTHR32196:SF21">
    <property type="entry name" value="ABC TRANSPORTER PERMEASE PROTEIN YPHD-RELATED"/>
    <property type="match status" value="1"/>
</dbReference>
<evidence type="ECO:0000256" key="1">
    <source>
        <dbReference type="ARBA" id="ARBA00004651"/>
    </source>
</evidence>
<evidence type="ECO:0000256" key="2">
    <source>
        <dbReference type="ARBA" id="ARBA00022448"/>
    </source>
</evidence>
<dbReference type="AlphaFoldDB" id="A0A930VSB6"/>
<keyword evidence="4" id="KW-0997">Cell inner membrane</keyword>
<evidence type="ECO:0000256" key="8">
    <source>
        <dbReference type="SAM" id="Phobius"/>
    </source>
</evidence>
<keyword evidence="6 8" id="KW-1133">Transmembrane helix</keyword>
<reference evidence="9" key="1">
    <citation type="submission" date="2020-11" db="EMBL/GenBank/DDBJ databases">
        <title>Nocardioides cynanchi sp. nov., isolated from soil of rhizosphere of Cynanchum wilfordii.</title>
        <authorList>
            <person name="Lee J.-S."/>
            <person name="Suh M.K."/>
            <person name="Kim J.-S."/>
        </authorList>
    </citation>
    <scope>NUCLEOTIDE SEQUENCE</scope>
    <source>
        <strain evidence="9">KCTC 19276</strain>
    </source>
</reference>
<evidence type="ECO:0000256" key="7">
    <source>
        <dbReference type="ARBA" id="ARBA00023136"/>
    </source>
</evidence>